<feature type="transmembrane region" description="Helical" evidence="8">
    <location>
        <begin position="364"/>
        <end position="388"/>
    </location>
</feature>
<keyword evidence="12" id="KW-1185">Reference proteome</keyword>
<dbReference type="SUPFAM" id="SSF103473">
    <property type="entry name" value="MFS general substrate transporter"/>
    <property type="match status" value="1"/>
</dbReference>
<feature type="transmembrane region" description="Helical" evidence="8">
    <location>
        <begin position="305"/>
        <end position="323"/>
    </location>
</feature>
<dbReference type="PANTHER" id="PTHR23517">
    <property type="entry name" value="RESISTANCE PROTEIN MDTM, PUTATIVE-RELATED-RELATED"/>
    <property type="match status" value="1"/>
</dbReference>
<dbReference type="PROSITE" id="PS50850">
    <property type="entry name" value="MFS"/>
    <property type="match status" value="1"/>
</dbReference>
<keyword evidence="7 8" id="KW-0472">Membrane</keyword>
<evidence type="ECO:0000256" key="1">
    <source>
        <dbReference type="ARBA" id="ARBA00004651"/>
    </source>
</evidence>
<dbReference type="InterPro" id="IPR036259">
    <property type="entry name" value="MFS_trans_sf"/>
</dbReference>
<reference evidence="11 12" key="2">
    <citation type="journal article" date="2006" name="J. Microbiol. Methods">
        <title>Genomic flank-sequencing of plasposon insertion sites for rapid identification of functional genes.</title>
        <authorList>
            <person name="Leveau J.H."/>
            <person name="Gerards S."/>
            <person name="Fritsche K."/>
            <person name="Zondag G."/>
            <person name="van Veen J.A."/>
        </authorList>
    </citation>
    <scope>NUCLEOTIDE SEQUENCE [LARGE SCALE GENOMIC DNA]</scope>
    <source>
        <strain evidence="11 12">Ter331</strain>
    </source>
</reference>
<feature type="transmembrane region" description="Helical" evidence="8">
    <location>
        <begin position="74"/>
        <end position="95"/>
    </location>
</feature>
<feature type="compositionally biased region" description="Low complexity" evidence="9">
    <location>
        <begin position="1"/>
        <end position="17"/>
    </location>
</feature>
<feature type="domain" description="Major facilitator superfamily (MFS) profile" evidence="10">
    <location>
        <begin position="40"/>
        <end position="417"/>
    </location>
</feature>
<dbReference type="HOGENOM" id="CLU_001265_10_3_4"/>
<dbReference type="KEGG" id="cfu:CFU_0721"/>
<dbReference type="GO" id="GO:0022857">
    <property type="term" value="F:transmembrane transporter activity"/>
    <property type="evidence" value="ECO:0007669"/>
    <property type="project" value="UniProtKB-UniRule"/>
</dbReference>
<organism evidence="11 12">
    <name type="scientific">Collimonas fungivorans (strain Ter331)</name>
    <dbReference type="NCBI Taxonomy" id="1005048"/>
    <lineage>
        <taxon>Bacteria</taxon>
        <taxon>Pseudomonadati</taxon>
        <taxon>Pseudomonadota</taxon>
        <taxon>Betaproteobacteria</taxon>
        <taxon>Burkholderiales</taxon>
        <taxon>Oxalobacteraceae</taxon>
        <taxon>Collimonas</taxon>
    </lineage>
</organism>
<evidence type="ECO:0000256" key="2">
    <source>
        <dbReference type="ARBA" id="ARBA00022448"/>
    </source>
</evidence>
<keyword evidence="5 8" id="KW-0812">Transmembrane</keyword>
<dbReference type="eggNOG" id="COG2814">
    <property type="taxonomic scope" value="Bacteria"/>
</dbReference>
<evidence type="ECO:0000313" key="11">
    <source>
        <dbReference type="EMBL" id="AEK60555.1"/>
    </source>
</evidence>
<feature type="transmembrane region" description="Helical" evidence="8">
    <location>
        <begin position="201"/>
        <end position="221"/>
    </location>
</feature>
<comment type="similarity">
    <text evidence="8">Belongs to the major facilitator superfamily. YhhS family.</text>
</comment>
<comment type="subcellular location">
    <subcellularLocation>
        <location evidence="8">Cell inner membrane</location>
        <topology evidence="8">Multi-pass membrane protein</topology>
    </subcellularLocation>
    <subcellularLocation>
        <location evidence="1">Cell membrane</location>
        <topology evidence="1">Multi-pass membrane protein</topology>
    </subcellularLocation>
</comment>
<feature type="transmembrane region" description="Helical" evidence="8">
    <location>
        <begin position="394"/>
        <end position="413"/>
    </location>
</feature>
<dbReference type="EMBL" id="CP002745">
    <property type="protein sequence ID" value="AEK60555.1"/>
    <property type="molecule type" value="Genomic_DNA"/>
</dbReference>
<name>G0AF28_COLFT</name>
<evidence type="ECO:0000256" key="7">
    <source>
        <dbReference type="ARBA" id="ARBA00023136"/>
    </source>
</evidence>
<evidence type="ECO:0000256" key="6">
    <source>
        <dbReference type="ARBA" id="ARBA00022989"/>
    </source>
</evidence>
<dbReference type="InterPro" id="IPR020846">
    <property type="entry name" value="MFS_dom"/>
</dbReference>
<evidence type="ECO:0000313" key="12">
    <source>
        <dbReference type="Proteomes" id="UP000008392"/>
    </source>
</evidence>
<feature type="transmembrane region" description="Helical" evidence="8">
    <location>
        <begin position="274"/>
        <end position="293"/>
    </location>
</feature>
<feature type="transmembrane region" description="Helical" evidence="8">
    <location>
        <begin position="134"/>
        <end position="162"/>
    </location>
</feature>
<dbReference type="InterPro" id="IPR023008">
    <property type="entry name" value="MFS_YhhS-like"/>
</dbReference>
<dbReference type="Gene3D" id="1.20.1250.20">
    <property type="entry name" value="MFS general substrate transporter like domains"/>
    <property type="match status" value="1"/>
</dbReference>
<dbReference type="Proteomes" id="UP000008392">
    <property type="component" value="Chromosome"/>
</dbReference>
<evidence type="ECO:0000256" key="9">
    <source>
        <dbReference type="SAM" id="MobiDB-lite"/>
    </source>
</evidence>
<evidence type="ECO:0000256" key="4">
    <source>
        <dbReference type="ARBA" id="ARBA00022519"/>
    </source>
</evidence>
<feature type="transmembrane region" description="Helical" evidence="8">
    <location>
        <begin position="242"/>
        <end position="268"/>
    </location>
</feature>
<feature type="region of interest" description="Disordered" evidence="9">
    <location>
        <begin position="1"/>
        <end position="24"/>
    </location>
</feature>
<reference evidence="11 12" key="1">
    <citation type="journal article" date="2004" name="Environ. Microbiol.">
        <title>Phylogeny-function analysis of (meta)genomic libraries: screening for expression of ribosomal RNA genes by large-insert library fluorescent in situ hybridization (LIL-FISH).</title>
        <authorList>
            <person name="Leveau J.H."/>
            <person name="Gerards S."/>
            <person name="de Boer W."/>
            <person name="van Veen J.A."/>
        </authorList>
    </citation>
    <scope>NUCLEOTIDE SEQUENCE [LARGE SCALE GENOMIC DNA]</scope>
    <source>
        <strain evidence="11 12">Ter331</strain>
    </source>
</reference>
<dbReference type="HAMAP" id="MF_01118">
    <property type="entry name" value="MFS_YhhS"/>
    <property type="match status" value="1"/>
</dbReference>
<feature type="transmembrane region" description="Helical" evidence="8">
    <location>
        <begin position="37"/>
        <end position="62"/>
    </location>
</feature>
<keyword evidence="3 8" id="KW-1003">Cell membrane</keyword>
<keyword evidence="6 8" id="KW-1133">Transmembrane helix</keyword>
<sequence>MHQSPSQSSTQSTKSSPAMSEEVSLDRASQPLSGTAITFHIVSTAFFTFICYLAIGIPLAVLPGYVHTDLGYSSVLAGLAISMQYLATLLSRPFAGRMADSVGPKTAVLRGLAGCSVSGVFLLAAGFFPHMPALSLAILLIGRLVLGCGESMVGTGAITWGIGRVGAQHTARMISWNGIATYGALAIGAPLGVVIHHAWGLAAVGATVTVLSLGGFLLARLKTATAVVRGEHLPFQHVLRKVFPHGMGLALGSIGFGSIATFITLFYASHQWPNAAFCLTLFGTFFVGARLLFASTILRFGGFRVAIVCFSVEALGLLLLWQASSPALALVGASLTGFGFALIFPALGVEAVNLVPATNRGSALGAYSVFLDLALGVTGPLAGLIVGQFGYPEVFLFAAVASLAAVALTVSMYRRTQPASSAAVPG</sequence>
<feature type="transmembrane region" description="Helical" evidence="8">
    <location>
        <begin position="174"/>
        <end position="195"/>
    </location>
</feature>
<evidence type="ECO:0000259" key="10">
    <source>
        <dbReference type="PROSITE" id="PS50850"/>
    </source>
</evidence>
<dbReference type="CDD" id="cd17489">
    <property type="entry name" value="MFS_YfcJ_like"/>
    <property type="match status" value="1"/>
</dbReference>
<dbReference type="NCBIfam" id="NF009048">
    <property type="entry name" value="PRK12382.1"/>
    <property type="match status" value="1"/>
</dbReference>
<dbReference type="InterPro" id="IPR050171">
    <property type="entry name" value="MFS_Transporters"/>
</dbReference>
<reference evidence="11 12" key="4">
    <citation type="journal article" date="2010" name="Environ. Microbiol.">
        <title>The bacterial genus Collimonas: mycophagy, weathering and other adaptive solutions to life in oligotrophic soil environments.</title>
        <authorList>
            <person name="Leveau J.H."/>
            <person name="Uroz S."/>
            <person name="de Boer W."/>
        </authorList>
    </citation>
    <scope>NUCLEOTIDE SEQUENCE [LARGE SCALE GENOMIC DNA]</scope>
    <source>
        <strain evidence="11 12">Ter331</strain>
    </source>
</reference>
<feature type="transmembrane region" description="Helical" evidence="8">
    <location>
        <begin position="329"/>
        <end position="352"/>
    </location>
</feature>
<dbReference type="AlphaFoldDB" id="G0AF28"/>
<dbReference type="NCBIfam" id="NF003477">
    <property type="entry name" value="PRK05122.1"/>
    <property type="match status" value="1"/>
</dbReference>
<reference evidence="11 12" key="3">
    <citation type="journal article" date="2008" name="FEMS Microbiol. Ecol.">
        <title>Identification and characterization of genes underlying chitinolysis in Collimonas fungivorans Ter331.</title>
        <authorList>
            <person name="Fritsche K."/>
            <person name="de Boer W."/>
            <person name="Gerards S."/>
            <person name="van den Berg M."/>
            <person name="van Veen J.A."/>
            <person name="Leveau J.H."/>
        </authorList>
    </citation>
    <scope>NUCLEOTIDE SEQUENCE [LARGE SCALE GENOMIC DNA]</scope>
    <source>
        <strain evidence="11 12">Ter331</strain>
    </source>
</reference>
<protein>
    <recommendedName>
        <fullName evidence="8">Uncharacterized MFS-type transporter CFU_0721</fullName>
    </recommendedName>
</protein>
<dbReference type="GO" id="GO:0005886">
    <property type="term" value="C:plasma membrane"/>
    <property type="evidence" value="ECO:0007669"/>
    <property type="project" value="UniProtKB-SubCell"/>
</dbReference>
<dbReference type="InterPro" id="IPR011701">
    <property type="entry name" value="MFS"/>
</dbReference>
<keyword evidence="4 8" id="KW-0997">Cell inner membrane</keyword>
<accession>G0AF28</accession>
<keyword evidence="2 8" id="KW-0813">Transport</keyword>
<reference evidence="12" key="6">
    <citation type="submission" date="2011-05" db="EMBL/GenBank/DDBJ databases">
        <title>Complete sequence of Collimonas fungivorans Ter331.</title>
        <authorList>
            <person name="Leveau J.H."/>
        </authorList>
    </citation>
    <scope>NUCLEOTIDE SEQUENCE [LARGE SCALE GENOMIC DNA]</scope>
    <source>
        <strain evidence="12">Ter331</strain>
    </source>
</reference>
<dbReference type="STRING" id="1005048.CFU_0721"/>
<evidence type="ECO:0000256" key="5">
    <source>
        <dbReference type="ARBA" id="ARBA00022692"/>
    </source>
</evidence>
<dbReference type="PANTHER" id="PTHR23517:SF13">
    <property type="entry name" value="MAJOR FACILITATOR SUPERFAMILY MFS_1"/>
    <property type="match status" value="1"/>
</dbReference>
<evidence type="ECO:0000256" key="3">
    <source>
        <dbReference type="ARBA" id="ARBA00022475"/>
    </source>
</evidence>
<proteinExistence type="inferred from homology"/>
<evidence type="ECO:0000256" key="8">
    <source>
        <dbReference type="HAMAP-Rule" id="MF_01118"/>
    </source>
</evidence>
<reference evidence="11 12" key="5">
    <citation type="journal article" date="2011" name="ISME J.">
        <title>Dual transcriptional profiling of a bacterial/fungal confrontation: Collimonas fungivorans versus Aspergillus niger.</title>
        <authorList>
            <person name="Mela F."/>
            <person name="Fritsche K."/>
            <person name="de Boer W."/>
            <person name="van Veen J.A."/>
            <person name="de Graaff L.H."/>
            <person name="van den Berg M."/>
            <person name="Leveau J.H."/>
        </authorList>
    </citation>
    <scope>NUCLEOTIDE SEQUENCE [LARGE SCALE GENOMIC DNA]</scope>
    <source>
        <strain evidence="11 12">Ter331</strain>
    </source>
</reference>
<feature type="transmembrane region" description="Helical" evidence="8">
    <location>
        <begin position="107"/>
        <end position="128"/>
    </location>
</feature>
<dbReference type="Pfam" id="PF07690">
    <property type="entry name" value="MFS_1"/>
    <property type="match status" value="1"/>
</dbReference>
<gene>
    <name evidence="11" type="ordered locus">CFU_0721</name>
</gene>